<dbReference type="PANTHER" id="PTHR46913:SF19">
    <property type="entry name" value="RING-TYPE E3 UBIQUITIN TRANSFERASE"/>
    <property type="match status" value="1"/>
</dbReference>
<dbReference type="InterPro" id="IPR013083">
    <property type="entry name" value="Znf_RING/FYVE/PHD"/>
</dbReference>
<dbReference type="SMART" id="SM00184">
    <property type="entry name" value="RING"/>
    <property type="match status" value="1"/>
</dbReference>
<dbReference type="Pfam" id="PF13639">
    <property type="entry name" value="zf-RING_2"/>
    <property type="match status" value="1"/>
</dbReference>
<dbReference type="EMBL" id="JBBPBM010000663">
    <property type="protein sequence ID" value="KAK8492973.1"/>
    <property type="molecule type" value="Genomic_DNA"/>
</dbReference>
<dbReference type="CDD" id="cd16461">
    <property type="entry name" value="RING-H2_EL5-like"/>
    <property type="match status" value="1"/>
</dbReference>
<gene>
    <name evidence="1" type="ORF">V6N12_065993</name>
</gene>
<reference evidence="1 2" key="1">
    <citation type="journal article" date="2024" name="G3 (Bethesda)">
        <title>Genome assembly of Hibiscus sabdariffa L. provides insights into metabolisms of medicinal natural products.</title>
        <authorList>
            <person name="Kim T."/>
        </authorList>
    </citation>
    <scope>NUCLEOTIDE SEQUENCE [LARGE SCALE GENOMIC DNA]</scope>
    <source>
        <strain evidence="1">TK-2024</strain>
        <tissue evidence="1">Old leaves</tissue>
    </source>
</reference>
<dbReference type="SMART" id="SM01197">
    <property type="entry name" value="FANCL_C"/>
    <property type="match status" value="1"/>
</dbReference>
<organism evidence="1 2">
    <name type="scientific">Hibiscus sabdariffa</name>
    <name type="common">roselle</name>
    <dbReference type="NCBI Taxonomy" id="183260"/>
    <lineage>
        <taxon>Eukaryota</taxon>
        <taxon>Viridiplantae</taxon>
        <taxon>Streptophyta</taxon>
        <taxon>Embryophyta</taxon>
        <taxon>Tracheophyta</taxon>
        <taxon>Spermatophyta</taxon>
        <taxon>Magnoliopsida</taxon>
        <taxon>eudicotyledons</taxon>
        <taxon>Gunneridae</taxon>
        <taxon>Pentapetalae</taxon>
        <taxon>rosids</taxon>
        <taxon>malvids</taxon>
        <taxon>Malvales</taxon>
        <taxon>Malvaceae</taxon>
        <taxon>Malvoideae</taxon>
        <taxon>Hibiscus</taxon>
    </lineage>
</organism>
<dbReference type="Proteomes" id="UP001472677">
    <property type="component" value="Unassembled WGS sequence"/>
</dbReference>
<accession>A0ABR2AI26</accession>
<sequence>MSDSANETLAYNCNICSEYCISACYEVCPGFCTVDPPSFDPYPPPTSFPDSGSHSKTPNAFVIVTSTLLAATFLALCCVVYYARRRANARRRSWQAETRGEFLDEGHGPVVDNPIWYINTVGLQPSIIGSIAVCKYKRGEGLVEGTDCSVCLSEFQENDTLRLLPKCSHAFHIPCIDTWLRSHTSCPLCRAPIVSNAANKGPLSSEVMVNNEDPGGAEGT</sequence>
<name>A0ABR2AI26_9ROSI</name>
<dbReference type="InterPro" id="IPR044600">
    <property type="entry name" value="ATL1/ATL16-like"/>
</dbReference>
<protein>
    <submittedName>
        <fullName evidence="1">Uncharacterized protein</fullName>
    </submittedName>
</protein>
<dbReference type="PANTHER" id="PTHR46913">
    <property type="entry name" value="RING-H2 FINGER PROTEIN ATL16"/>
    <property type="match status" value="1"/>
</dbReference>
<proteinExistence type="predicted"/>
<keyword evidence="2" id="KW-1185">Reference proteome</keyword>
<comment type="caution">
    <text evidence="1">The sequence shown here is derived from an EMBL/GenBank/DDBJ whole genome shotgun (WGS) entry which is preliminary data.</text>
</comment>
<evidence type="ECO:0000313" key="2">
    <source>
        <dbReference type="Proteomes" id="UP001472677"/>
    </source>
</evidence>
<evidence type="ECO:0000313" key="1">
    <source>
        <dbReference type="EMBL" id="KAK8492973.1"/>
    </source>
</evidence>
<dbReference type="Gene3D" id="3.30.40.10">
    <property type="entry name" value="Zinc/RING finger domain, C3HC4 (zinc finger)"/>
    <property type="match status" value="1"/>
</dbReference>
<dbReference type="SUPFAM" id="SSF57850">
    <property type="entry name" value="RING/U-box"/>
    <property type="match status" value="1"/>
</dbReference>
<dbReference type="PROSITE" id="PS50089">
    <property type="entry name" value="ZF_RING_2"/>
    <property type="match status" value="1"/>
</dbReference>
<dbReference type="InterPro" id="IPR001841">
    <property type="entry name" value="Znf_RING"/>
</dbReference>